<comment type="caution">
    <text evidence="2">The sequence shown here is derived from an EMBL/GenBank/DDBJ whole genome shotgun (WGS) entry which is preliminary data.</text>
</comment>
<accession>A0ABM9P3V8</accession>
<organism evidence="2 3">
    <name type="scientific">Tenacibaculum platacis</name>
    <dbReference type="NCBI Taxonomy" id="3137852"/>
    <lineage>
        <taxon>Bacteria</taxon>
        <taxon>Pseudomonadati</taxon>
        <taxon>Bacteroidota</taxon>
        <taxon>Flavobacteriia</taxon>
        <taxon>Flavobacteriales</taxon>
        <taxon>Flavobacteriaceae</taxon>
        <taxon>Tenacibaculum</taxon>
    </lineage>
</organism>
<dbReference type="InterPro" id="IPR012338">
    <property type="entry name" value="Beta-lactam/transpept-like"/>
</dbReference>
<dbReference type="InterPro" id="IPR050491">
    <property type="entry name" value="AmpC-like"/>
</dbReference>
<name>A0ABM9P3V8_9FLAO</name>
<dbReference type="Proteomes" id="UP001497416">
    <property type="component" value="Unassembled WGS sequence"/>
</dbReference>
<gene>
    <name evidence="2" type="ORF">T190607A01A_40044</name>
</gene>
<protein>
    <submittedName>
        <fullName evidence="2">D-alanyl-D-alanine carboxypeptidase</fullName>
        <ecNumber evidence="2">3.4.16.4</ecNumber>
    </submittedName>
</protein>
<dbReference type="SUPFAM" id="SSF56601">
    <property type="entry name" value="beta-lactamase/transpeptidase-like"/>
    <property type="match status" value="1"/>
</dbReference>
<sequence length="372" mass="43032">MKNIIIYPFVLLFFPLLSFGQTPKIDSIIESKLTYTSEKPVHNILIQIQDTRGTRSLHKGVRHKGKDSVLVSGQEQFKAASSTKLFVATIILQLMEEGKFNLNDKASKFLKNIAFLNFEDFHLYNKQKSSNQITIEQLLSHRSGLADIFNDKEEDFFGLLLQNPKKTYSPKSIVELYFKFKLNQSAHFKPNKGWHYSDMNYLLLGLIIEQIEQKSLAESIRSRILEPLEMKETYFEFYEKPTSKRNLIHQYVGNLNFSEINTSFDWSGGGLVSSNKDLITFITSLFDLKLISKNSLQKMTDAQYTKEYENRYGLGMYESKYNGKTYYGHYGFYGTYVGYCPETKTAISYSINQALADFKTHTFISRILKLAE</sequence>
<evidence type="ECO:0000259" key="1">
    <source>
        <dbReference type="Pfam" id="PF00144"/>
    </source>
</evidence>
<dbReference type="GO" id="GO:0009002">
    <property type="term" value="F:serine-type D-Ala-D-Ala carboxypeptidase activity"/>
    <property type="evidence" value="ECO:0007669"/>
    <property type="project" value="UniProtKB-EC"/>
</dbReference>
<keyword evidence="2" id="KW-0121">Carboxypeptidase</keyword>
<dbReference type="RefSeq" id="WP_348712974.1">
    <property type="nucleotide sequence ID" value="NZ_CAXIXY010000006.1"/>
</dbReference>
<dbReference type="Gene3D" id="3.40.710.10">
    <property type="entry name" value="DD-peptidase/beta-lactamase superfamily"/>
    <property type="match status" value="1"/>
</dbReference>
<evidence type="ECO:0000313" key="2">
    <source>
        <dbReference type="EMBL" id="CAL2090595.1"/>
    </source>
</evidence>
<keyword evidence="2" id="KW-0645">Protease</keyword>
<keyword evidence="2" id="KW-0378">Hydrolase</keyword>
<dbReference type="PANTHER" id="PTHR46825:SF7">
    <property type="entry name" value="D-ALANYL-D-ALANINE CARBOXYPEPTIDASE"/>
    <property type="match status" value="1"/>
</dbReference>
<proteinExistence type="predicted"/>
<dbReference type="EMBL" id="CAXIXY010000006">
    <property type="protein sequence ID" value="CAL2090595.1"/>
    <property type="molecule type" value="Genomic_DNA"/>
</dbReference>
<evidence type="ECO:0000313" key="3">
    <source>
        <dbReference type="Proteomes" id="UP001497416"/>
    </source>
</evidence>
<keyword evidence="3" id="KW-1185">Reference proteome</keyword>
<dbReference type="EC" id="3.4.16.4" evidence="2"/>
<dbReference type="InterPro" id="IPR001466">
    <property type="entry name" value="Beta-lactam-related"/>
</dbReference>
<dbReference type="Pfam" id="PF00144">
    <property type="entry name" value="Beta-lactamase"/>
    <property type="match status" value="1"/>
</dbReference>
<feature type="domain" description="Beta-lactamase-related" evidence="1">
    <location>
        <begin position="60"/>
        <end position="355"/>
    </location>
</feature>
<dbReference type="PANTHER" id="PTHR46825">
    <property type="entry name" value="D-ALANYL-D-ALANINE-CARBOXYPEPTIDASE/ENDOPEPTIDASE AMPH"/>
    <property type="match status" value="1"/>
</dbReference>
<reference evidence="2 3" key="1">
    <citation type="submission" date="2024-05" db="EMBL/GenBank/DDBJ databases">
        <authorList>
            <person name="Duchaud E."/>
        </authorList>
    </citation>
    <scope>NUCLEOTIDE SEQUENCE [LARGE SCALE GENOMIC DNA]</scope>
    <source>
        <strain evidence="2">Ena-SAMPLE-TAB-13-05-2024-13:56:06:370-140302</strain>
    </source>
</reference>